<proteinExistence type="predicted"/>
<dbReference type="RefSeq" id="WP_260793920.1">
    <property type="nucleotide sequence ID" value="NZ_CP093313.1"/>
</dbReference>
<dbReference type="KEGG" id="orp:MOP44_00435"/>
<organism evidence="1 2">
    <name type="scientific">Occallatibacter riparius</name>
    <dbReference type="NCBI Taxonomy" id="1002689"/>
    <lineage>
        <taxon>Bacteria</taxon>
        <taxon>Pseudomonadati</taxon>
        <taxon>Acidobacteriota</taxon>
        <taxon>Terriglobia</taxon>
        <taxon>Terriglobales</taxon>
        <taxon>Acidobacteriaceae</taxon>
        <taxon>Occallatibacter</taxon>
    </lineage>
</organism>
<name>A0A9J7BPF8_9BACT</name>
<dbReference type="EMBL" id="CP093313">
    <property type="protein sequence ID" value="UWZ84417.1"/>
    <property type="molecule type" value="Genomic_DNA"/>
</dbReference>
<gene>
    <name evidence="1" type="ORF">MOP44_00435</name>
</gene>
<dbReference type="Proteomes" id="UP001059380">
    <property type="component" value="Chromosome"/>
</dbReference>
<dbReference type="AlphaFoldDB" id="A0A9J7BPF8"/>
<keyword evidence="2" id="KW-1185">Reference proteome</keyword>
<evidence type="ECO:0000313" key="2">
    <source>
        <dbReference type="Proteomes" id="UP001059380"/>
    </source>
</evidence>
<evidence type="ECO:0000313" key="1">
    <source>
        <dbReference type="EMBL" id="UWZ84417.1"/>
    </source>
</evidence>
<accession>A0A9J7BPF8</accession>
<reference evidence="1" key="1">
    <citation type="submission" date="2021-04" db="EMBL/GenBank/DDBJ databases">
        <title>Phylogenetic analysis of Acidobacteriaceae.</title>
        <authorList>
            <person name="Qiu L."/>
            <person name="Zhang Q."/>
        </authorList>
    </citation>
    <scope>NUCLEOTIDE SEQUENCE</scope>
    <source>
        <strain evidence="1">DSM 25168</strain>
    </source>
</reference>
<sequence length="66" mass="7152">MMALEVYIALSPVKSSGEWPTDFGKRPANVFSYARNNYWQQITASRKVAAPASATCVAGLESLGSR</sequence>
<protein>
    <submittedName>
        <fullName evidence="1">Uncharacterized protein</fullName>
    </submittedName>
</protein>